<evidence type="ECO:0000256" key="2">
    <source>
        <dbReference type="SAM" id="Phobius"/>
    </source>
</evidence>
<dbReference type="Pfam" id="PF17686">
    <property type="entry name" value="DUF5534"/>
    <property type="match status" value="1"/>
</dbReference>
<dbReference type="PANTHER" id="PTHR38000:SF1">
    <property type="entry name" value="RIKEN CDNA 2900092C05 GENE"/>
    <property type="match status" value="1"/>
</dbReference>
<dbReference type="AlphaFoldDB" id="A0A4X1W989"/>
<dbReference type="InterPro" id="IPR037549">
    <property type="entry name" value="C19orf18"/>
</dbReference>
<reference evidence="3" key="2">
    <citation type="submission" date="2025-05" db="UniProtKB">
        <authorList>
            <consortium name="Ensembl"/>
        </authorList>
    </citation>
    <scope>IDENTIFICATION</scope>
</reference>
<dbReference type="Proteomes" id="UP000694728">
    <property type="component" value="Unplaced"/>
</dbReference>
<keyword evidence="2" id="KW-0472">Membrane</keyword>
<name>A0A4X1W989_PIG</name>
<dbReference type="Ensembl" id="ENSSSCT00070059737.1">
    <property type="protein sequence ID" value="ENSSSCP00070050890.1"/>
    <property type="gene ID" value="ENSSSCG00070029722.1"/>
</dbReference>
<keyword evidence="2" id="KW-1133">Transmembrane helix</keyword>
<dbReference type="Proteomes" id="UP000314985">
    <property type="component" value="Chromosome 6"/>
</dbReference>
<reference evidence="3 4" key="1">
    <citation type="submission" date="2017-08" db="EMBL/GenBank/DDBJ databases">
        <title>USMARCv1.0.</title>
        <authorList>
            <person name="Hannum G.I."/>
            <person name="Koren S."/>
            <person name="Schroeder S.G."/>
            <person name="Chin S.C."/>
            <person name="Nonneman D.J."/>
            <person name="Becker S.A."/>
            <person name="Rosen B.D."/>
            <person name="Bickhart D.M."/>
            <person name="Putnam N.H."/>
            <person name="Green R.E."/>
            <person name="Tuggle C.K."/>
            <person name="Liu H."/>
            <person name="Rohrer G.A."/>
            <person name="Warr A."/>
            <person name="Hall R."/>
            <person name="Kim K."/>
            <person name="Hume D.A."/>
            <person name="Talbot R."/>
            <person name="Chow W."/>
            <person name="Howe K."/>
            <person name="Schwartz A.S."/>
            <person name="Watson M."/>
            <person name="Archibald A.L."/>
            <person name="Phillippy A.M."/>
            <person name="Smith T.P.L."/>
        </authorList>
    </citation>
    <scope>NUCLEOTIDE SEQUENCE [LARGE SCALE GENOMIC DNA]</scope>
</reference>
<keyword evidence="2" id="KW-0812">Transmembrane</keyword>
<proteinExistence type="predicted"/>
<evidence type="ECO:0000313" key="4">
    <source>
        <dbReference type="Proteomes" id="UP000314985"/>
    </source>
</evidence>
<dbReference type="Ensembl" id="ENSSSCT00045005855.1">
    <property type="protein sequence ID" value="ENSSSCP00045003915.1"/>
    <property type="gene ID" value="ENSSSCG00045003585.1"/>
</dbReference>
<evidence type="ECO:0000256" key="1">
    <source>
        <dbReference type="SAM" id="MobiDB-lite"/>
    </source>
</evidence>
<evidence type="ECO:0000313" key="3">
    <source>
        <dbReference type="Ensembl" id="ENSSSCP00070050890.1"/>
    </source>
</evidence>
<protein>
    <submittedName>
        <fullName evidence="3">Uncharacterized protein</fullName>
    </submittedName>
</protein>
<organism evidence="3 4">
    <name type="scientific">Sus scrofa</name>
    <name type="common">Pig</name>
    <dbReference type="NCBI Taxonomy" id="9823"/>
    <lineage>
        <taxon>Eukaryota</taxon>
        <taxon>Metazoa</taxon>
        <taxon>Chordata</taxon>
        <taxon>Craniata</taxon>
        <taxon>Vertebrata</taxon>
        <taxon>Euteleostomi</taxon>
        <taxon>Mammalia</taxon>
        <taxon>Eutheria</taxon>
        <taxon>Laurasiatheria</taxon>
        <taxon>Artiodactyla</taxon>
        <taxon>Suina</taxon>
        <taxon>Suidae</taxon>
        <taxon>Sus</taxon>
    </lineage>
</organism>
<dbReference type="Proteomes" id="UP000694722">
    <property type="component" value="Unplaced"/>
</dbReference>
<feature type="region of interest" description="Disordered" evidence="1">
    <location>
        <begin position="101"/>
        <end position="121"/>
    </location>
</feature>
<accession>A0A4X1W989</accession>
<feature type="compositionally biased region" description="Acidic residues" evidence="1">
    <location>
        <begin position="101"/>
        <end position="113"/>
    </location>
</feature>
<feature type="transmembrane region" description="Helical" evidence="2">
    <location>
        <begin position="50"/>
        <end position="77"/>
    </location>
</feature>
<sequence>PHCSLVPFVYVLVFISDSGGNDTPEPTRSTHSVGPDTNTWNTALIPHRPALVQVVTLAGVAFSVALICGLALSYVIYRWAQAEEKQQLAWLYENVKLPVLGEEEEGPEEEGQEESTHLLPENERELDKFIQSVIRSQRRKHIEKKRLSKEQMLVKEVKIKDSVHDARLGSP</sequence>
<dbReference type="PANTHER" id="PTHR38000">
    <property type="entry name" value="RIKEN CDNA 2900092C05"/>
    <property type="match status" value="1"/>
</dbReference>
<dbReference type="Ensembl" id="ENSSSCT00040054812.1">
    <property type="protein sequence ID" value="ENSSSCP00040022793.1"/>
    <property type="gene ID" value="ENSSSCG00040041007.1"/>
</dbReference>